<feature type="region of interest" description="Disordered" evidence="6">
    <location>
        <begin position="36"/>
        <end position="75"/>
    </location>
</feature>
<dbReference type="STRING" id="1328760.A0A165A819"/>
<dbReference type="Gene3D" id="3.30.200.20">
    <property type="entry name" value="Phosphorylase Kinase, domain 1"/>
    <property type="match status" value="1"/>
</dbReference>
<keyword evidence="3 8" id="KW-0418">Kinase</keyword>
<feature type="region of interest" description="Disordered" evidence="6">
    <location>
        <begin position="570"/>
        <end position="601"/>
    </location>
</feature>
<name>A0A165A819_XYLHT</name>
<dbReference type="CDD" id="cd14052">
    <property type="entry name" value="PTKc_Wee1_fungi"/>
    <property type="match status" value="1"/>
</dbReference>
<feature type="compositionally biased region" description="Polar residues" evidence="6">
    <location>
        <begin position="526"/>
        <end position="537"/>
    </location>
</feature>
<gene>
    <name evidence="8" type="ORF">L228DRAFT_233523</name>
</gene>
<feature type="compositionally biased region" description="Polar residues" evidence="6">
    <location>
        <begin position="287"/>
        <end position="300"/>
    </location>
</feature>
<evidence type="ECO:0000256" key="2">
    <source>
        <dbReference type="ARBA" id="ARBA00022741"/>
    </source>
</evidence>
<dbReference type="RefSeq" id="XP_018185639.1">
    <property type="nucleotide sequence ID" value="XM_018330637.1"/>
</dbReference>
<feature type="compositionally biased region" description="Low complexity" evidence="6">
    <location>
        <begin position="53"/>
        <end position="75"/>
    </location>
</feature>
<dbReference type="Proteomes" id="UP000076632">
    <property type="component" value="Unassembled WGS sequence"/>
</dbReference>
<dbReference type="PROSITE" id="PS50011">
    <property type="entry name" value="PROTEIN_KINASE_DOM"/>
    <property type="match status" value="1"/>
</dbReference>
<dbReference type="PANTHER" id="PTHR11042:SF196">
    <property type="entry name" value="MITOSIS INHIBITOR PROTEIN KINASE SWE1"/>
    <property type="match status" value="1"/>
</dbReference>
<feature type="compositionally biased region" description="Low complexity" evidence="6">
    <location>
        <begin position="112"/>
        <end position="124"/>
    </location>
</feature>
<keyword evidence="1" id="KW-0808">Transferase</keyword>
<comment type="similarity">
    <text evidence="5">Belongs to the protein kinase superfamily. Ser/Thr protein kinase family. GCN2 subfamily.</text>
</comment>
<dbReference type="OMA" id="DSIVRWM"/>
<dbReference type="FunFam" id="1.10.510.10:FF:000536">
    <property type="entry name" value="Cyclin-dependent kinase WEE1"/>
    <property type="match status" value="1"/>
</dbReference>
<dbReference type="PROSITE" id="PS00108">
    <property type="entry name" value="PROTEIN_KINASE_ST"/>
    <property type="match status" value="1"/>
</dbReference>
<dbReference type="GeneID" id="28895774"/>
<dbReference type="InParanoid" id="A0A165A819"/>
<evidence type="ECO:0000256" key="6">
    <source>
        <dbReference type="SAM" id="MobiDB-lite"/>
    </source>
</evidence>
<keyword evidence="4" id="KW-0067">ATP-binding</keyword>
<evidence type="ECO:0000256" key="5">
    <source>
        <dbReference type="ARBA" id="ARBA00037982"/>
    </source>
</evidence>
<feature type="compositionally biased region" description="Polar residues" evidence="6">
    <location>
        <begin position="573"/>
        <end position="586"/>
    </location>
</feature>
<dbReference type="Gene3D" id="1.10.510.10">
    <property type="entry name" value="Transferase(Phosphotransferase) domain 1"/>
    <property type="match status" value="1"/>
</dbReference>
<evidence type="ECO:0000256" key="3">
    <source>
        <dbReference type="ARBA" id="ARBA00022777"/>
    </source>
</evidence>
<feature type="region of interest" description="Disordered" evidence="6">
    <location>
        <begin position="674"/>
        <end position="693"/>
    </location>
</feature>
<dbReference type="InterPro" id="IPR008271">
    <property type="entry name" value="Ser/Thr_kinase_AS"/>
</dbReference>
<evidence type="ECO:0000313" key="9">
    <source>
        <dbReference type="Proteomes" id="UP000076632"/>
    </source>
</evidence>
<feature type="compositionally biased region" description="Basic and acidic residues" evidence="6">
    <location>
        <begin position="408"/>
        <end position="417"/>
    </location>
</feature>
<organism evidence="8 9">
    <name type="scientific">Xylona heveae (strain CBS 132557 / TC161)</name>
    <dbReference type="NCBI Taxonomy" id="1328760"/>
    <lineage>
        <taxon>Eukaryota</taxon>
        <taxon>Fungi</taxon>
        <taxon>Dikarya</taxon>
        <taxon>Ascomycota</taxon>
        <taxon>Pezizomycotina</taxon>
        <taxon>Xylonomycetes</taxon>
        <taxon>Xylonales</taxon>
        <taxon>Xylonaceae</taxon>
        <taxon>Xylona</taxon>
    </lineage>
</organism>
<dbReference type="GO" id="GO:0005634">
    <property type="term" value="C:nucleus"/>
    <property type="evidence" value="ECO:0007669"/>
    <property type="project" value="TreeGrafter"/>
</dbReference>
<feature type="region of interest" description="Disordered" evidence="6">
    <location>
        <begin position="92"/>
        <end position="180"/>
    </location>
</feature>
<reference evidence="8 9" key="1">
    <citation type="journal article" date="2016" name="Fungal Biol.">
        <title>The genome of Xylona heveae provides a window into fungal endophytism.</title>
        <authorList>
            <person name="Gazis R."/>
            <person name="Kuo A."/>
            <person name="Riley R."/>
            <person name="LaButti K."/>
            <person name="Lipzen A."/>
            <person name="Lin J."/>
            <person name="Amirebrahimi M."/>
            <person name="Hesse C.N."/>
            <person name="Spatafora J.W."/>
            <person name="Henrissat B."/>
            <person name="Hainaut M."/>
            <person name="Grigoriev I.V."/>
            <person name="Hibbett D.S."/>
        </authorList>
    </citation>
    <scope>NUCLEOTIDE SEQUENCE [LARGE SCALE GENOMIC DNA]</scope>
    <source>
        <strain evidence="8 9">TC161</strain>
    </source>
</reference>
<protein>
    <submittedName>
        <fullName evidence="8">Kinase-like protein</fullName>
    </submittedName>
</protein>
<evidence type="ECO:0000259" key="7">
    <source>
        <dbReference type="PROSITE" id="PS50011"/>
    </source>
</evidence>
<dbReference type="InterPro" id="IPR000719">
    <property type="entry name" value="Prot_kinase_dom"/>
</dbReference>
<dbReference type="PANTHER" id="PTHR11042">
    <property type="entry name" value="EUKARYOTIC TRANSLATION INITIATION FACTOR 2-ALPHA KINASE EIF2-ALPHA KINASE -RELATED"/>
    <property type="match status" value="1"/>
</dbReference>
<feature type="region of interest" description="Disordered" evidence="6">
    <location>
        <begin position="984"/>
        <end position="1029"/>
    </location>
</feature>
<evidence type="ECO:0000256" key="4">
    <source>
        <dbReference type="ARBA" id="ARBA00022840"/>
    </source>
</evidence>
<feature type="compositionally biased region" description="Polar residues" evidence="6">
    <location>
        <begin position="436"/>
        <end position="448"/>
    </location>
</feature>
<dbReference type="GO" id="GO:0004713">
    <property type="term" value="F:protein tyrosine kinase activity"/>
    <property type="evidence" value="ECO:0007669"/>
    <property type="project" value="TreeGrafter"/>
</dbReference>
<dbReference type="Pfam" id="PF00069">
    <property type="entry name" value="Pkinase"/>
    <property type="match status" value="1"/>
</dbReference>
<evidence type="ECO:0000313" key="8">
    <source>
        <dbReference type="EMBL" id="KZF20084.1"/>
    </source>
</evidence>
<keyword evidence="2" id="KW-0547">Nucleotide-binding</keyword>
<dbReference type="InterPro" id="IPR050339">
    <property type="entry name" value="CC_SR_Kinase"/>
</dbReference>
<dbReference type="SMART" id="SM00220">
    <property type="entry name" value="S_TKc"/>
    <property type="match status" value="1"/>
</dbReference>
<accession>A0A165A819</accession>
<evidence type="ECO:0000256" key="1">
    <source>
        <dbReference type="ARBA" id="ARBA00022679"/>
    </source>
</evidence>
<dbReference type="GO" id="GO:0110031">
    <property type="term" value="P:negative regulation of G2/MI transition of meiotic cell cycle"/>
    <property type="evidence" value="ECO:0007669"/>
    <property type="project" value="TreeGrafter"/>
</dbReference>
<proteinExistence type="inferred from homology"/>
<keyword evidence="9" id="KW-1185">Reference proteome</keyword>
<dbReference type="InterPro" id="IPR011009">
    <property type="entry name" value="Kinase-like_dom_sf"/>
</dbReference>
<dbReference type="SUPFAM" id="SSF56112">
    <property type="entry name" value="Protein kinase-like (PK-like)"/>
    <property type="match status" value="1"/>
</dbReference>
<dbReference type="OrthoDB" id="5337378at2759"/>
<dbReference type="EMBL" id="KV407464">
    <property type="protein sequence ID" value="KZF20084.1"/>
    <property type="molecule type" value="Genomic_DNA"/>
</dbReference>
<dbReference type="GO" id="GO:0005524">
    <property type="term" value="F:ATP binding"/>
    <property type="evidence" value="ECO:0007669"/>
    <property type="project" value="UniProtKB-KW"/>
</dbReference>
<feature type="compositionally biased region" description="Polar residues" evidence="6">
    <location>
        <begin position="365"/>
        <end position="378"/>
    </location>
</feature>
<feature type="region of interest" description="Disordered" evidence="6">
    <location>
        <begin position="619"/>
        <end position="643"/>
    </location>
</feature>
<dbReference type="AlphaFoldDB" id="A0A165A819"/>
<sequence length="1101" mass="119354">MVVSYSPHRDAGGTLHFPSPTHIHHVDTSSALRKLRRSLSRSPSKGPTFRLVSAKSPSPSPKSHLSSSPLSPTPRSAVVNLSAPSFNCSSPLAVPFPPSARIHRPGARRATPMRPSSMRTSPRSPMKRALSDSTDHGNAAPTPSASFALGGENRQMRSISSPDNLEGKEYSLDEEDQDDVIVEDDSAPEDESMKLEKTSINHLNLFSTIASPLKRGDGIMDMDRPNLGSPVAKRRSVHGASFISDFNVFEPSSPSTELRDEAAPGIEMGQPTSPAPGAASPFFSSLPKRSTSLRKSTLQQRHFEKPLFARSRPNPDLALDFPSVPHSGPRNRLPVMADSSFPPMSRDSPFYPHGNLPSASVHAMPQTNSSRFIDQPSHQPHPLSKEMTASSASPSLEEDSPTHVPVSNHDRAKKLDFSRSLPVGIPRPFPREPAQNEYSQAPSDTSFATPQNYKLVKPLPAAFMSTGLISKRNRNLDDQQAGGNAGKAQMPDTPCKRPINFFAAAPVPMPGSALGKSRQSRPEFGTPSTPFNLHASRQSGSRYGAGVSIFGSNLSKGPLARRDSFASIDGEEFSQSPAGKDGQSNGDYDLPPTPTKQVSFGGSIILSPKQSRFTKTISLSPASPLSGRHMQARPSPCTPHENVLPPDPSSLSISARNDAQKRILHAGSSSVDSIFTPATPTAPKEQFPNFRNRRSSITPINGFAGNDVDPSLTSRFTDVELIGTGEFSQVYRVTQPPPATGSPSYFSLPTTTSSAAQTPLPSQVWAVKKARQPYAGPKDRQRKLKEVNVLRALGKGDHIVQLIDSWEEKNHLYIQTEFCEEGSLDLFLSQVGRKARLDDFRIWKILLELSLGLKHVHDSGFIHLDLKPANVLITFEGVLKIGDFGMATAWPAAPGIEGEGDREYIGPEILMGQYDKPADVFALGLIMLEIAGNVELPDNGISWQKLRSGDMSDVPSLTWSSGSQIFRDSSGNPLSSEESFEDFYVSDSGEDDDPPAFLRHGKLSSSSSSSKKTKSSLGPPRSELLQPPMFMVDPNNEGALDRVVRWMISPQPGDRPVVDQILSTVGVQWTEARRRAGATVFEGNWGPADDVLTDDAEMIDV</sequence>
<dbReference type="GO" id="GO:0005737">
    <property type="term" value="C:cytoplasm"/>
    <property type="evidence" value="ECO:0007669"/>
    <property type="project" value="TreeGrafter"/>
</dbReference>
<feature type="domain" description="Protein kinase" evidence="7">
    <location>
        <begin position="716"/>
        <end position="1070"/>
    </location>
</feature>
<feature type="region of interest" description="Disordered" evidence="6">
    <location>
        <begin position="1"/>
        <end position="22"/>
    </location>
</feature>
<dbReference type="FunFam" id="3.30.200.20:FF:000611">
    <property type="entry name" value="Protein kinase, putative"/>
    <property type="match status" value="1"/>
</dbReference>
<feature type="region of interest" description="Disordered" evidence="6">
    <location>
        <begin position="265"/>
        <end position="448"/>
    </location>
</feature>
<feature type="region of interest" description="Disordered" evidence="6">
    <location>
        <begin position="511"/>
        <end position="537"/>
    </location>
</feature>